<protein>
    <recommendedName>
        <fullName evidence="4">Lysine-specific metallo-endopeptidase domain-containing protein</fullName>
    </recommendedName>
</protein>
<proteinExistence type="predicted"/>
<dbReference type="GO" id="GO:0008237">
    <property type="term" value="F:metallopeptidase activity"/>
    <property type="evidence" value="ECO:0007669"/>
    <property type="project" value="InterPro"/>
</dbReference>
<evidence type="ECO:0000313" key="2">
    <source>
        <dbReference type="EMBL" id="KAJ3577379.1"/>
    </source>
</evidence>
<sequence>MPSALPVAWVALVFSLLASTTQGVSVGDVFDVKTGTTNGGCDGKNIDAWFADTITLANTAAVGAAATDQDSRGYLKTFFNIGPQDDATQAGGPIGQVIEVLNLNTLPPGGKPRLFCDSHWLQEQQWDDVAFDAVTGLPRADGKKVQDIFTMETGLNPFWSDDLRQYLKASPGDYCSSNVLNLAATQDQTRPSTVTLCVDNFSTTQGDTLANIPSVTKKGVSVSTLQVHSLTLFHEMFHVVLGVASSPDHSYVLNSIVRFGTKKAVQNPESYTMYALAYFLGQNTKFTFATSKSK</sequence>
<feature type="signal peptide" evidence="1">
    <location>
        <begin position="1"/>
        <end position="23"/>
    </location>
</feature>
<keyword evidence="1" id="KW-0732">Signal</keyword>
<evidence type="ECO:0008006" key="4">
    <source>
        <dbReference type="Google" id="ProtNLM"/>
    </source>
</evidence>
<comment type="caution">
    <text evidence="2">The sequence shown here is derived from an EMBL/GenBank/DDBJ whole genome shotgun (WGS) entry which is preliminary data.</text>
</comment>
<keyword evidence="3" id="KW-1185">Reference proteome</keyword>
<dbReference type="Proteomes" id="UP001148614">
    <property type="component" value="Unassembled WGS sequence"/>
</dbReference>
<dbReference type="AlphaFoldDB" id="A0A9W8NID2"/>
<dbReference type="EMBL" id="JANPWZ010000379">
    <property type="protein sequence ID" value="KAJ3577379.1"/>
    <property type="molecule type" value="Genomic_DNA"/>
</dbReference>
<gene>
    <name evidence="2" type="ORF">NPX13_g3186</name>
</gene>
<evidence type="ECO:0000313" key="3">
    <source>
        <dbReference type="Proteomes" id="UP001148614"/>
    </source>
</evidence>
<reference evidence="2" key="1">
    <citation type="submission" date="2022-07" db="EMBL/GenBank/DDBJ databases">
        <title>Genome Sequence of Xylaria arbuscula.</title>
        <authorList>
            <person name="Buettner E."/>
        </authorList>
    </citation>
    <scope>NUCLEOTIDE SEQUENCE</scope>
    <source>
        <strain evidence="2">VT107</strain>
    </source>
</reference>
<organism evidence="2 3">
    <name type="scientific">Xylaria arbuscula</name>
    <dbReference type="NCBI Taxonomy" id="114810"/>
    <lineage>
        <taxon>Eukaryota</taxon>
        <taxon>Fungi</taxon>
        <taxon>Dikarya</taxon>
        <taxon>Ascomycota</taxon>
        <taxon>Pezizomycotina</taxon>
        <taxon>Sordariomycetes</taxon>
        <taxon>Xylariomycetidae</taxon>
        <taxon>Xylariales</taxon>
        <taxon>Xylariaceae</taxon>
        <taxon>Xylaria</taxon>
    </lineage>
</organism>
<dbReference type="InterPro" id="IPR024079">
    <property type="entry name" value="MetalloPept_cat_dom_sf"/>
</dbReference>
<accession>A0A9W8NID2</accession>
<dbReference type="Gene3D" id="3.40.390.10">
    <property type="entry name" value="Collagenase (Catalytic Domain)"/>
    <property type="match status" value="1"/>
</dbReference>
<feature type="chain" id="PRO_5040748550" description="Lysine-specific metallo-endopeptidase domain-containing protein" evidence="1">
    <location>
        <begin position="24"/>
        <end position="294"/>
    </location>
</feature>
<dbReference type="VEuPathDB" id="FungiDB:F4678DRAFT_469733"/>
<evidence type="ECO:0000256" key="1">
    <source>
        <dbReference type="SAM" id="SignalP"/>
    </source>
</evidence>
<name>A0A9W8NID2_9PEZI</name>